<protein>
    <submittedName>
        <fullName evidence="2">Extradiol dioxygenase</fullName>
    </submittedName>
</protein>
<keyword evidence="2" id="KW-0223">Dioxygenase</keyword>
<dbReference type="Gene3D" id="3.10.180.10">
    <property type="entry name" value="2,3-Dihydroxybiphenyl 1,2-Dioxygenase, domain 1"/>
    <property type="match status" value="1"/>
</dbReference>
<dbReference type="STRING" id="1581420.AAW00_11210"/>
<evidence type="ECO:0000313" key="2">
    <source>
        <dbReference type="EMBL" id="KLE34925.1"/>
    </source>
</evidence>
<dbReference type="EMBL" id="LBHB01000002">
    <property type="protein sequence ID" value="KLE34925.1"/>
    <property type="molecule type" value="Genomic_DNA"/>
</dbReference>
<dbReference type="PROSITE" id="PS51819">
    <property type="entry name" value="VOC"/>
    <property type="match status" value="1"/>
</dbReference>
<dbReference type="InterPro" id="IPR029068">
    <property type="entry name" value="Glyas_Bleomycin-R_OHBP_Dase"/>
</dbReference>
<comment type="caution">
    <text evidence="2">The sequence shown here is derived from an EMBL/GenBank/DDBJ whole genome shotgun (WGS) entry which is preliminary data.</text>
</comment>
<dbReference type="GO" id="GO:0051213">
    <property type="term" value="F:dioxygenase activity"/>
    <property type="evidence" value="ECO:0007669"/>
    <property type="project" value="UniProtKB-KW"/>
</dbReference>
<dbReference type="RefSeq" id="WP_047004615.1">
    <property type="nucleotide sequence ID" value="NZ_LBHB01000002.1"/>
</dbReference>
<keyword evidence="2" id="KW-0560">Oxidoreductase</keyword>
<dbReference type="Pfam" id="PF00903">
    <property type="entry name" value="Glyoxalase"/>
    <property type="match status" value="1"/>
</dbReference>
<dbReference type="AlphaFoldDB" id="A0A0G9MW37"/>
<dbReference type="InterPro" id="IPR004360">
    <property type="entry name" value="Glyas_Fos-R_dOase_dom"/>
</dbReference>
<reference evidence="2 3" key="1">
    <citation type="submission" date="2015-04" db="EMBL/GenBank/DDBJ databases">
        <title>The draft genome sequence of Erythrobacter luteus KA37.</title>
        <authorList>
            <person name="Zhuang L."/>
            <person name="Liu Y."/>
            <person name="Shao Z."/>
        </authorList>
    </citation>
    <scope>NUCLEOTIDE SEQUENCE [LARGE SCALE GENOMIC DNA]</scope>
    <source>
        <strain evidence="2 3">KA37</strain>
    </source>
</reference>
<dbReference type="PANTHER" id="PTHR36437">
    <property type="entry name" value="GLYOXALASE/BLEOMYCIN RESISTANCE PROTEIN/DIOXYGENASE"/>
    <property type="match status" value="1"/>
</dbReference>
<dbReference type="PANTHER" id="PTHR36437:SF2">
    <property type="entry name" value="GLYOXALASE_BLEOMYCIN RESISTANCE PROTEIN_DIOXYGENASE"/>
    <property type="match status" value="1"/>
</dbReference>
<proteinExistence type="predicted"/>
<dbReference type="InterPro" id="IPR037523">
    <property type="entry name" value="VOC_core"/>
</dbReference>
<evidence type="ECO:0000313" key="3">
    <source>
        <dbReference type="Proteomes" id="UP000053464"/>
    </source>
</evidence>
<dbReference type="SUPFAM" id="SSF54593">
    <property type="entry name" value="Glyoxalase/Bleomycin resistance protein/Dihydroxybiphenyl dioxygenase"/>
    <property type="match status" value="1"/>
</dbReference>
<keyword evidence="3" id="KW-1185">Reference proteome</keyword>
<gene>
    <name evidence="2" type="ORF">AAW00_11210</name>
</gene>
<feature type="domain" description="VOC" evidence="1">
    <location>
        <begin position="1"/>
        <end position="120"/>
    </location>
</feature>
<evidence type="ECO:0000259" key="1">
    <source>
        <dbReference type="PROSITE" id="PS51819"/>
    </source>
</evidence>
<organism evidence="2 3">
    <name type="scientific">Aurantiacibacter luteus</name>
    <dbReference type="NCBI Taxonomy" id="1581420"/>
    <lineage>
        <taxon>Bacteria</taxon>
        <taxon>Pseudomonadati</taxon>
        <taxon>Pseudomonadota</taxon>
        <taxon>Alphaproteobacteria</taxon>
        <taxon>Sphingomonadales</taxon>
        <taxon>Erythrobacteraceae</taxon>
        <taxon>Aurantiacibacter</taxon>
    </lineage>
</organism>
<sequence length="124" mass="13310">MTALVVPDYDEAIEFFTAALGFMLEEDTDLGDGKRWVVVGGDGGGKLLLARATNEAQSAAVGSQTGGRVGWFVHTSDFAASHAQLLAHGASFVEEPRHEAYGTVAVFTDPWGNRWDLIEQRKAA</sequence>
<dbReference type="Proteomes" id="UP000053464">
    <property type="component" value="Unassembled WGS sequence"/>
</dbReference>
<dbReference type="PATRIC" id="fig|1581420.6.peg.2290"/>
<accession>A0A0G9MW37</accession>
<name>A0A0G9MW37_9SPHN</name>